<dbReference type="GeneID" id="41977206"/>
<feature type="chain" id="PRO_5021394646" evidence="1">
    <location>
        <begin position="19"/>
        <end position="118"/>
    </location>
</feature>
<dbReference type="STRING" id="1093900.A0A507AV51"/>
<dbReference type="InParanoid" id="A0A507AV51"/>
<dbReference type="Proteomes" id="UP000319257">
    <property type="component" value="Unassembled WGS sequence"/>
</dbReference>
<evidence type="ECO:0000313" key="3">
    <source>
        <dbReference type="Proteomes" id="UP000319257"/>
    </source>
</evidence>
<dbReference type="OrthoDB" id="4153862at2759"/>
<gene>
    <name evidence="2" type="ORF">E0L32_009759</name>
</gene>
<dbReference type="EMBL" id="SKBQ01000073">
    <property type="protein sequence ID" value="TPX08819.1"/>
    <property type="molecule type" value="Genomic_DNA"/>
</dbReference>
<reference evidence="2 3" key="1">
    <citation type="submission" date="2019-06" db="EMBL/GenBank/DDBJ databases">
        <title>Draft genome sequence of the filamentous fungus Phialemoniopsis curvata isolated from diesel fuel.</title>
        <authorList>
            <person name="Varaljay V.A."/>
            <person name="Lyon W.J."/>
            <person name="Crouch A.L."/>
            <person name="Drake C.E."/>
            <person name="Hollomon J.M."/>
            <person name="Nadeau L.J."/>
            <person name="Nunn H.S."/>
            <person name="Stevenson B.S."/>
            <person name="Bojanowski C.L."/>
            <person name="Crookes-Goodson W.J."/>
        </authorList>
    </citation>
    <scope>NUCLEOTIDE SEQUENCE [LARGE SCALE GENOMIC DNA]</scope>
    <source>
        <strain evidence="2 3">D216</strain>
    </source>
</reference>
<dbReference type="RefSeq" id="XP_030990530.1">
    <property type="nucleotide sequence ID" value="XM_031144757.1"/>
</dbReference>
<dbReference type="AlphaFoldDB" id="A0A507AV51"/>
<organism evidence="2 3">
    <name type="scientific">Thyridium curvatum</name>
    <dbReference type="NCBI Taxonomy" id="1093900"/>
    <lineage>
        <taxon>Eukaryota</taxon>
        <taxon>Fungi</taxon>
        <taxon>Dikarya</taxon>
        <taxon>Ascomycota</taxon>
        <taxon>Pezizomycotina</taxon>
        <taxon>Sordariomycetes</taxon>
        <taxon>Sordariomycetidae</taxon>
        <taxon>Thyridiales</taxon>
        <taxon>Thyridiaceae</taxon>
        <taxon>Thyridium</taxon>
    </lineage>
</organism>
<sequence>MKISATAIIFAFAALASASTVDVEGVSGLRRDSLALDTRQNRNGGANNGRPVPTGACCVEATSLKQDVCNVNGQQGRCVPAGVNNCGTRLTCIEQNRLTCNPNQLERGRPLCRLRQGA</sequence>
<feature type="signal peptide" evidence="1">
    <location>
        <begin position="1"/>
        <end position="18"/>
    </location>
</feature>
<protein>
    <submittedName>
        <fullName evidence="2">Uncharacterized protein</fullName>
    </submittedName>
</protein>
<proteinExistence type="predicted"/>
<accession>A0A507AV51</accession>
<evidence type="ECO:0000313" key="2">
    <source>
        <dbReference type="EMBL" id="TPX08819.1"/>
    </source>
</evidence>
<keyword evidence="1" id="KW-0732">Signal</keyword>
<name>A0A507AV51_9PEZI</name>
<comment type="caution">
    <text evidence="2">The sequence shown here is derived from an EMBL/GenBank/DDBJ whole genome shotgun (WGS) entry which is preliminary data.</text>
</comment>
<evidence type="ECO:0000256" key="1">
    <source>
        <dbReference type="SAM" id="SignalP"/>
    </source>
</evidence>
<keyword evidence="3" id="KW-1185">Reference proteome</keyword>